<dbReference type="RefSeq" id="WP_143754585.1">
    <property type="nucleotide sequence ID" value="NZ_FCNV02000002.1"/>
</dbReference>
<gene>
    <name evidence="1" type="ORF">AWB72_01263</name>
</gene>
<dbReference type="Proteomes" id="UP000198263">
    <property type="component" value="Unassembled WGS sequence"/>
</dbReference>
<protein>
    <submittedName>
        <fullName evidence="1">Uncharacterized protein</fullName>
    </submittedName>
</protein>
<proteinExistence type="predicted"/>
<dbReference type="OrthoDB" id="253898at2"/>
<sequence length="397" mass="44156">MKPNRLETPVGQWPSVGRSMAPNAPLFGLLLVLNIAIPKAGFKVGDVPITFGYMYALLLGVVCLPSGLARFFNERQQTAGVVAYCSFIFVFMLLAASFCGIGNMGFFLSIILGFCVLPVALIISMPNDPSTIRALETYLVWSVRFAVTYGILLFFYKLSTGEFIEIPYVTVNADDVGKLGTKYIQRSDNLSKLISTYNNGNIFGVCILMLLPLYDLVERRSLMRILARVALLLTLSRTVWAVLLFHEAVFVKRPVWQRMLMLAIGILGIVASLQVMGTDAGFLTDLTLGGRTQVVDELRVSIFPRESFDYVSEILWVSVAYFGGLIGLFLFGGLFTMILVGIRRLSPGFDLQRCALIGVVNFILCSFVDAAANYIPTMFIFWLVVWIGFLDRRTNRV</sequence>
<accession>A0A658QTK8</accession>
<evidence type="ECO:0000313" key="2">
    <source>
        <dbReference type="Proteomes" id="UP000198263"/>
    </source>
</evidence>
<dbReference type="AlphaFoldDB" id="A0A658QTK8"/>
<dbReference type="EMBL" id="FCNV02000002">
    <property type="protein sequence ID" value="SAL19858.1"/>
    <property type="molecule type" value="Genomic_DNA"/>
</dbReference>
<organism evidence="1 2">
    <name type="scientific">Caballeronia concitans</name>
    <dbReference type="NCBI Taxonomy" id="1777133"/>
    <lineage>
        <taxon>Bacteria</taxon>
        <taxon>Pseudomonadati</taxon>
        <taxon>Pseudomonadota</taxon>
        <taxon>Betaproteobacteria</taxon>
        <taxon>Burkholderiales</taxon>
        <taxon>Burkholderiaceae</taxon>
        <taxon>Caballeronia</taxon>
    </lineage>
</organism>
<comment type="caution">
    <text evidence="1">The sequence shown here is derived from an EMBL/GenBank/DDBJ whole genome shotgun (WGS) entry which is preliminary data.</text>
</comment>
<evidence type="ECO:0000313" key="1">
    <source>
        <dbReference type="EMBL" id="SAL19858.1"/>
    </source>
</evidence>
<keyword evidence="2" id="KW-1185">Reference proteome</keyword>
<name>A0A658QTK8_9BURK</name>
<reference evidence="1 2" key="1">
    <citation type="submission" date="2016-01" db="EMBL/GenBank/DDBJ databases">
        <authorList>
            <person name="Peeters C."/>
        </authorList>
    </citation>
    <scope>NUCLEOTIDE SEQUENCE [LARGE SCALE GENOMIC DNA]</scope>
    <source>
        <strain evidence="1">LMG 29315</strain>
    </source>
</reference>